<evidence type="ECO:0000256" key="6">
    <source>
        <dbReference type="SAM" id="Phobius"/>
    </source>
</evidence>
<gene>
    <name evidence="7" type="ORF">C5O19_09645</name>
</gene>
<keyword evidence="3 6" id="KW-0812">Transmembrane</keyword>
<feature type="transmembrane region" description="Helical" evidence="6">
    <location>
        <begin position="75"/>
        <end position="94"/>
    </location>
</feature>
<comment type="subcellular location">
    <subcellularLocation>
        <location evidence="1">Cell membrane</location>
        <topology evidence="1">Multi-pass membrane protein</topology>
    </subcellularLocation>
</comment>
<keyword evidence="8" id="KW-1185">Reference proteome</keyword>
<dbReference type="RefSeq" id="WP_104711683.1">
    <property type="nucleotide sequence ID" value="NZ_PTRA01000001.1"/>
</dbReference>
<feature type="transmembrane region" description="Helical" evidence="6">
    <location>
        <begin position="152"/>
        <end position="172"/>
    </location>
</feature>
<dbReference type="OrthoDB" id="679767at2"/>
<evidence type="ECO:0000256" key="4">
    <source>
        <dbReference type="ARBA" id="ARBA00022989"/>
    </source>
</evidence>
<feature type="transmembrane region" description="Helical" evidence="6">
    <location>
        <begin position="6"/>
        <end position="31"/>
    </location>
</feature>
<dbReference type="GO" id="GO:0015171">
    <property type="term" value="F:amino acid transmembrane transporter activity"/>
    <property type="evidence" value="ECO:0007669"/>
    <property type="project" value="TreeGrafter"/>
</dbReference>
<dbReference type="EMBL" id="PTRA01000001">
    <property type="protein sequence ID" value="PQA59865.1"/>
    <property type="molecule type" value="Genomic_DNA"/>
</dbReference>
<evidence type="ECO:0000256" key="2">
    <source>
        <dbReference type="ARBA" id="ARBA00022475"/>
    </source>
</evidence>
<feature type="transmembrane region" description="Helical" evidence="6">
    <location>
        <begin position="115"/>
        <end position="140"/>
    </location>
</feature>
<dbReference type="PANTHER" id="PTHR30086:SF20">
    <property type="entry name" value="ARGININE EXPORTER PROTEIN ARGO-RELATED"/>
    <property type="match status" value="1"/>
</dbReference>
<name>A0A2S7IQ80_9BACT</name>
<dbReference type="Proteomes" id="UP000239590">
    <property type="component" value="Unassembled WGS sequence"/>
</dbReference>
<evidence type="ECO:0000313" key="7">
    <source>
        <dbReference type="EMBL" id="PQA59865.1"/>
    </source>
</evidence>
<evidence type="ECO:0000256" key="1">
    <source>
        <dbReference type="ARBA" id="ARBA00004651"/>
    </source>
</evidence>
<evidence type="ECO:0000256" key="5">
    <source>
        <dbReference type="ARBA" id="ARBA00023136"/>
    </source>
</evidence>
<dbReference type="GO" id="GO:0005886">
    <property type="term" value="C:plasma membrane"/>
    <property type="evidence" value="ECO:0007669"/>
    <property type="project" value="UniProtKB-SubCell"/>
</dbReference>
<dbReference type="AlphaFoldDB" id="A0A2S7IQ80"/>
<dbReference type="PANTHER" id="PTHR30086">
    <property type="entry name" value="ARGININE EXPORTER PROTEIN ARGO"/>
    <property type="match status" value="1"/>
</dbReference>
<accession>A0A2S7IQ80</accession>
<sequence length="215" mass="24513">MNWQFWEAIFLGFSSGFVMCITLGAVFFALIRNSLDYGWTSGLRISLGVIICDSIFIFVALTGTSFIPNFPYFDTILRLGGAVFLTIMGINTIRKARVQETTSQPKRKFFRFLKYFSIGFTLNATNPANFIIWVSVSAYVKGVLKYALDLRIAYFAACLLAIFLTQVSIAFFAQRIKRFLNENVIMWINRVSGCVFVGTGVYLLYRQLEIWIMGH</sequence>
<feature type="transmembrane region" description="Helical" evidence="6">
    <location>
        <begin position="43"/>
        <end position="63"/>
    </location>
</feature>
<reference evidence="8" key="1">
    <citation type="submission" date="2018-02" db="EMBL/GenBank/DDBJ databases">
        <title>Genome sequencing of Solimonas sp. HR-BB.</title>
        <authorList>
            <person name="Lee Y."/>
            <person name="Jeon C.O."/>
        </authorList>
    </citation>
    <scope>NUCLEOTIDE SEQUENCE [LARGE SCALE GENOMIC DNA]</scope>
    <source>
        <strain evidence="8">HR-U</strain>
    </source>
</reference>
<protein>
    <submittedName>
        <fullName evidence="7">Lysine transporter LysE</fullName>
    </submittedName>
</protein>
<organism evidence="7 8">
    <name type="scientific">Siphonobacter curvatus</name>
    <dbReference type="NCBI Taxonomy" id="2094562"/>
    <lineage>
        <taxon>Bacteria</taxon>
        <taxon>Pseudomonadati</taxon>
        <taxon>Bacteroidota</taxon>
        <taxon>Cytophagia</taxon>
        <taxon>Cytophagales</taxon>
        <taxon>Cytophagaceae</taxon>
        <taxon>Siphonobacter</taxon>
    </lineage>
</organism>
<evidence type="ECO:0000313" key="8">
    <source>
        <dbReference type="Proteomes" id="UP000239590"/>
    </source>
</evidence>
<evidence type="ECO:0000256" key="3">
    <source>
        <dbReference type="ARBA" id="ARBA00022692"/>
    </source>
</evidence>
<keyword evidence="4 6" id="KW-1133">Transmembrane helix</keyword>
<dbReference type="InterPro" id="IPR001123">
    <property type="entry name" value="LeuE-type"/>
</dbReference>
<feature type="transmembrane region" description="Helical" evidence="6">
    <location>
        <begin position="184"/>
        <end position="205"/>
    </location>
</feature>
<dbReference type="Pfam" id="PF01810">
    <property type="entry name" value="LysE"/>
    <property type="match status" value="1"/>
</dbReference>
<proteinExistence type="predicted"/>
<comment type="caution">
    <text evidence="7">The sequence shown here is derived from an EMBL/GenBank/DDBJ whole genome shotgun (WGS) entry which is preliminary data.</text>
</comment>
<keyword evidence="5 6" id="KW-0472">Membrane</keyword>
<keyword evidence="2" id="KW-1003">Cell membrane</keyword>